<dbReference type="SUPFAM" id="SSF53187">
    <property type="entry name" value="Zn-dependent exopeptidases"/>
    <property type="match status" value="1"/>
</dbReference>
<comment type="cofactor">
    <cofactor evidence="8">
        <name>a divalent metal cation</name>
        <dbReference type="ChEBI" id="CHEBI:60240"/>
    </cofactor>
    <text evidence="8">Binds 2 divalent metal cations per subunit.</text>
</comment>
<feature type="binding site" evidence="8">
    <location>
        <position position="237"/>
    </location>
    <ligand>
        <name>Zn(2+)</name>
        <dbReference type="ChEBI" id="CHEBI:29105"/>
        <label>1</label>
    </ligand>
</feature>
<dbReference type="GO" id="GO:0004177">
    <property type="term" value="F:aminopeptidase activity"/>
    <property type="evidence" value="ECO:0007669"/>
    <property type="project" value="UniProtKB-UniRule"/>
</dbReference>
<organism evidence="9 10">
    <name type="scientific">Mycoplasma todarodis</name>
    <dbReference type="NCBI Taxonomy" id="1937191"/>
    <lineage>
        <taxon>Bacteria</taxon>
        <taxon>Bacillati</taxon>
        <taxon>Mycoplasmatota</taxon>
        <taxon>Mollicutes</taxon>
        <taxon>Mycoplasmataceae</taxon>
        <taxon>Mycoplasma</taxon>
    </lineage>
</organism>
<keyword evidence="4 8" id="KW-0479">Metal-binding</keyword>
<dbReference type="PIRSF" id="PIRSF001123">
    <property type="entry name" value="PepA_GA"/>
    <property type="match status" value="1"/>
</dbReference>
<dbReference type="OrthoDB" id="9772053at2"/>
<dbReference type="InterPro" id="IPR023367">
    <property type="entry name" value="Peptidase_M42_dom2"/>
</dbReference>
<dbReference type="Proteomes" id="UP000291072">
    <property type="component" value="Unassembled WGS sequence"/>
</dbReference>
<dbReference type="GO" id="GO:0006508">
    <property type="term" value="P:proteolysis"/>
    <property type="evidence" value="ECO:0007669"/>
    <property type="project" value="UniProtKB-KW"/>
</dbReference>
<evidence type="ECO:0000313" key="9">
    <source>
        <dbReference type="EMBL" id="TCG11596.1"/>
    </source>
</evidence>
<gene>
    <name evidence="9" type="ORF">C4B25_01285</name>
</gene>
<protein>
    <submittedName>
        <fullName evidence="9">Aminopeptidase</fullName>
    </submittedName>
</protein>
<evidence type="ECO:0000256" key="6">
    <source>
        <dbReference type="PIRNR" id="PIRNR001123"/>
    </source>
</evidence>
<name>A0A4R0XLM5_9MOLU</name>
<evidence type="ECO:0000256" key="5">
    <source>
        <dbReference type="ARBA" id="ARBA00022801"/>
    </source>
</evidence>
<dbReference type="EMBL" id="PSZP01000005">
    <property type="protein sequence ID" value="TCG11596.1"/>
    <property type="molecule type" value="Genomic_DNA"/>
</dbReference>
<feature type="binding site" evidence="8">
    <location>
        <position position="182"/>
    </location>
    <ligand>
        <name>Zn(2+)</name>
        <dbReference type="ChEBI" id="CHEBI:29105"/>
        <label>1</label>
    </ligand>
</feature>
<evidence type="ECO:0000256" key="4">
    <source>
        <dbReference type="ARBA" id="ARBA00022723"/>
    </source>
</evidence>
<dbReference type="GO" id="GO:0046872">
    <property type="term" value="F:metal ion binding"/>
    <property type="evidence" value="ECO:0007669"/>
    <property type="project" value="UniProtKB-UniRule"/>
</dbReference>
<evidence type="ECO:0000256" key="2">
    <source>
        <dbReference type="ARBA" id="ARBA00022438"/>
    </source>
</evidence>
<dbReference type="RefSeq" id="WP_131613258.1">
    <property type="nucleotide sequence ID" value="NZ_PSZP01000005.1"/>
</dbReference>
<feature type="binding site" evidence="8">
    <location>
        <position position="182"/>
    </location>
    <ligand>
        <name>Zn(2+)</name>
        <dbReference type="ChEBI" id="CHEBI:29105"/>
        <label>2</label>
    </ligand>
</feature>
<evidence type="ECO:0000256" key="8">
    <source>
        <dbReference type="PIRSR" id="PIRSR001123-2"/>
    </source>
</evidence>
<feature type="binding site" evidence="8">
    <location>
        <position position="323"/>
    </location>
    <ligand>
        <name>Zn(2+)</name>
        <dbReference type="ChEBI" id="CHEBI:29105"/>
        <label>2</label>
    </ligand>
</feature>
<sequence>MNKDKTWKILKDYMETDGLSRFEEKVAKKLRNSIDEKAFEITRDRMGSMLIRKGEENGPKIVFAAHMDEVGYLVQDIQKNGQIRLSMVGGIWGHSIVGSEGKIVSSGGKEFKGIFGHTSTHLNTDEKEKKVMELKEMYIDCGFTSKKQAEKAGIEIGDPIYLVANSFRMGEDKEFANGKAMDNRAGLTALTMAIKELEKENIKSNAYFVGTVQEEVGTRGAKTSISIIKPSVAFAVDTCPSHDTYGAQEGTPELGKGVAILIKDGRTMMDPKLVKYVMNIAKKNDIKCYKYVAQGGGTDAGELQYGEGGVATITLSIPQRYLHSPNGMSHLDDIIATSKLIVAIAKDFDSETLDKISYK</sequence>
<dbReference type="Pfam" id="PF05343">
    <property type="entry name" value="Peptidase_M42"/>
    <property type="match status" value="1"/>
</dbReference>
<dbReference type="Gene3D" id="3.40.630.10">
    <property type="entry name" value="Zn peptidases"/>
    <property type="match status" value="1"/>
</dbReference>
<evidence type="ECO:0000256" key="7">
    <source>
        <dbReference type="PIRSR" id="PIRSR001123-1"/>
    </source>
</evidence>
<keyword evidence="5" id="KW-0378">Hydrolase</keyword>
<dbReference type="InterPro" id="IPR008007">
    <property type="entry name" value="Peptidase_M42"/>
</dbReference>
<dbReference type="PANTHER" id="PTHR32481:SF0">
    <property type="entry name" value="AMINOPEPTIDASE YPDE-RELATED"/>
    <property type="match status" value="1"/>
</dbReference>
<comment type="caution">
    <text evidence="9">The sequence shown here is derived from an EMBL/GenBank/DDBJ whole genome shotgun (WGS) entry which is preliminary data.</text>
</comment>
<comment type="similarity">
    <text evidence="1 6">Belongs to the peptidase M42 family.</text>
</comment>
<feature type="binding site" evidence="8">
    <location>
        <position position="215"/>
    </location>
    <ligand>
        <name>Zn(2+)</name>
        <dbReference type="ChEBI" id="CHEBI:29105"/>
        <label>2</label>
    </ligand>
</feature>
<keyword evidence="2 9" id="KW-0031">Aminopeptidase</keyword>
<feature type="binding site" evidence="8">
    <location>
        <position position="66"/>
    </location>
    <ligand>
        <name>Zn(2+)</name>
        <dbReference type="ChEBI" id="CHEBI:29105"/>
        <label>1</label>
    </ligand>
</feature>
<reference evidence="9 10" key="1">
    <citation type="submission" date="2018-02" db="EMBL/GenBank/DDBJ databases">
        <title>Mycoplasma marinum and Mycoplasma todarodis sp. nov., moderately halophilic and psychrotolerant mycoplasmas isolated from cephalopods.</title>
        <authorList>
            <person name="Viver T."/>
        </authorList>
    </citation>
    <scope>NUCLEOTIDE SEQUENCE [LARGE SCALE GENOMIC DNA]</scope>
    <source>
        <strain evidence="9 10">5H</strain>
    </source>
</reference>
<evidence type="ECO:0000256" key="3">
    <source>
        <dbReference type="ARBA" id="ARBA00022670"/>
    </source>
</evidence>
<dbReference type="PANTHER" id="PTHR32481">
    <property type="entry name" value="AMINOPEPTIDASE"/>
    <property type="match status" value="1"/>
</dbReference>
<evidence type="ECO:0000256" key="1">
    <source>
        <dbReference type="ARBA" id="ARBA00006272"/>
    </source>
</evidence>
<evidence type="ECO:0000313" key="10">
    <source>
        <dbReference type="Proteomes" id="UP000291072"/>
    </source>
</evidence>
<feature type="active site" description="Proton acceptor" evidence="7">
    <location>
        <position position="214"/>
    </location>
</feature>
<accession>A0A4R0XLM5</accession>
<keyword evidence="10" id="KW-1185">Reference proteome</keyword>
<dbReference type="AlphaFoldDB" id="A0A4R0XLM5"/>
<dbReference type="Gene3D" id="2.40.30.40">
    <property type="entry name" value="Peptidase M42, domain 2"/>
    <property type="match status" value="1"/>
</dbReference>
<keyword evidence="3" id="KW-0645">Protease</keyword>
<dbReference type="SUPFAM" id="SSF101821">
    <property type="entry name" value="Aminopeptidase/glucanase lid domain"/>
    <property type="match status" value="1"/>
</dbReference>
<proteinExistence type="inferred from homology"/>
<dbReference type="InterPro" id="IPR051464">
    <property type="entry name" value="Peptidase_M42_aminopept"/>
</dbReference>